<dbReference type="STRING" id="1332264.BW730_06240"/>
<proteinExistence type="predicted"/>
<dbReference type="Proteomes" id="UP000188145">
    <property type="component" value="Chromosome"/>
</dbReference>
<name>A0A1Q2CM41_9ACTN</name>
<dbReference type="SUPFAM" id="SSF69593">
    <property type="entry name" value="Glycerol-3-phosphate (1)-acyltransferase"/>
    <property type="match status" value="1"/>
</dbReference>
<evidence type="ECO:0008006" key="3">
    <source>
        <dbReference type="Google" id="ProtNLM"/>
    </source>
</evidence>
<keyword evidence="2" id="KW-1185">Reference proteome</keyword>
<accession>A0A1Q2CM41</accession>
<dbReference type="OrthoDB" id="3726022at2"/>
<sequence length="263" mass="29546">MSRDLPSWAQSRRSKKRPQFTLPADLLDALTATLRRRRPAGVPPRPVVARELGFRTERPGRHLMLRLLGFRFDIELVGDDSLTGLRHPFVLAANEQGALDYQLLRLSLPSRLRPTNVTPSRSLARGRNVVVFTDDPSAGRQVGEFSDVAAGIAGQHNVAVVPVGLVGTFKLKDILKLPLRARPKVSIRFGAPIYPRGQGLAEATAELQHRVEQLVHEGDLSWWAVERRRAEGPSVPSLEQTPRWRRLWDQAAPTKDARPRIWR</sequence>
<evidence type="ECO:0000313" key="2">
    <source>
        <dbReference type="Proteomes" id="UP000188145"/>
    </source>
</evidence>
<dbReference type="KEGG" id="tes:BW730_06240"/>
<evidence type="ECO:0000313" key="1">
    <source>
        <dbReference type="EMBL" id="AQP47172.1"/>
    </source>
</evidence>
<protein>
    <recommendedName>
        <fullName evidence="3">Phospholipid/glycerol acyltransferase domain-containing protein</fullName>
    </recommendedName>
</protein>
<dbReference type="AlphaFoldDB" id="A0A1Q2CM41"/>
<organism evidence="1 2">
    <name type="scientific">Tessaracoccus aquimaris</name>
    <dbReference type="NCBI Taxonomy" id="1332264"/>
    <lineage>
        <taxon>Bacteria</taxon>
        <taxon>Bacillati</taxon>
        <taxon>Actinomycetota</taxon>
        <taxon>Actinomycetes</taxon>
        <taxon>Propionibacteriales</taxon>
        <taxon>Propionibacteriaceae</taxon>
        <taxon>Tessaracoccus</taxon>
    </lineage>
</organism>
<reference evidence="2" key="1">
    <citation type="submission" date="2017-02" db="EMBL/GenBank/DDBJ databases">
        <title>Tessaracoccus aquaemaris sp. nov., isolated from the intestine of a Korean rockfish, Sebastes schlegelii, in a marine aquaculture pond.</title>
        <authorList>
            <person name="Tak E.J."/>
            <person name="Bae J.-W."/>
        </authorList>
    </citation>
    <scope>NUCLEOTIDE SEQUENCE [LARGE SCALE GENOMIC DNA]</scope>
    <source>
        <strain evidence="2">NSG39</strain>
    </source>
</reference>
<gene>
    <name evidence="1" type="ORF">BW730_06240</name>
</gene>
<dbReference type="RefSeq" id="WP_077685499.1">
    <property type="nucleotide sequence ID" value="NZ_CP019606.1"/>
</dbReference>
<dbReference type="EMBL" id="CP019606">
    <property type="protein sequence ID" value="AQP47172.1"/>
    <property type="molecule type" value="Genomic_DNA"/>
</dbReference>